<reference evidence="1" key="1">
    <citation type="journal article" date="2013" name="Int. J. Syst. Evol. Microbiol.">
        <title>Aestuariibaculum suncheonense gen. nov., sp. nov., a marine bacterium of the family Flavobacteriaceae isolated from a tidal flat and emended descriptions of the genera Gaetbulibacter and Tamlana.</title>
        <authorList>
            <person name="Jeong S.H."/>
            <person name="Park M.S."/>
            <person name="Jin H.M."/>
            <person name="Lee K."/>
            <person name="Park W."/>
            <person name="Jeon C.O."/>
        </authorList>
    </citation>
    <scope>NUCLEOTIDE SEQUENCE</scope>
    <source>
        <strain evidence="1">SC17</strain>
    </source>
</reference>
<comment type="caution">
    <text evidence="1">The sequence shown here is derived from an EMBL/GenBank/DDBJ whole genome shotgun (WGS) entry which is preliminary data.</text>
</comment>
<dbReference type="Proteomes" id="UP000602057">
    <property type="component" value="Unassembled WGS sequence"/>
</dbReference>
<dbReference type="EMBL" id="JACVXC010000005">
    <property type="protein sequence ID" value="MBD0836336.1"/>
    <property type="molecule type" value="Genomic_DNA"/>
</dbReference>
<gene>
    <name evidence="1" type="ORF">ICJ84_12915</name>
</gene>
<protein>
    <submittedName>
        <fullName evidence="1">Uncharacterized protein</fullName>
    </submittedName>
</protein>
<dbReference type="RefSeq" id="WP_188216832.1">
    <property type="nucleotide sequence ID" value="NZ_BAABGH010000002.1"/>
</dbReference>
<evidence type="ECO:0000313" key="2">
    <source>
        <dbReference type="Proteomes" id="UP000602057"/>
    </source>
</evidence>
<sequence>MNFFEYCLENGLNVCSFRRGVPKGYTEQDFIKELKLLAQSVSEDNALSFDSQLANIILKTPTQPALSFILSFFYDEGFEPNIDIEEFEKTCQRLFSCGDYSEYEKIRIQAIVLSCTIEYVSAKERFEVIGRKCTLPFFIDVKGKYVVNNITAILEDYCKQVIIYLIEEVQGLPPIIQVETLEKFIRGVYTLNIPQDSPVCKADIRRLNDFIESMPSLRYAAVKRAEMECLSPEVIQHVNPYPHIFTNKGYQVFKAFLDEKQLLTPTDYAFVFRALEREDLLLDVKHAVYLEVLCNDFNVELTKIHAYSKIASSERLLIFNAVK</sequence>
<reference evidence="1" key="2">
    <citation type="submission" date="2020-09" db="EMBL/GenBank/DDBJ databases">
        <authorList>
            <person name="Wu Z."/>
        </authorList>
    </citation>
    <scope>NUCLEOTIDE SEQUENCE</scope>
    <source>
        <strain evidence="1">SC17</strain>
    </source>
</reference>
<keyword evidence="2" id="KW-1185">Reference proteome</keyword>
<proteinExistence type="predicted"/>
<evidence type="ECO:0000313" key="1">
    <source>
        <dbReference type="EMBL" id="MBD0836336.1"/>
    </source>
</evidence>
<dbReference type="AlphaFoldDB" id="A0A8J6Q9Y2"/>
<organism evidence="1 2">
    <name type="scientific">Aestuariibaculum suncheonense</name>
    <dbReference type="NCBI Taxonomy" id="1028745"/>
    <lineage>
        <taxon>Bacteria</taxon>
        <taxon>Pseudomonadati</taxon>
        <taxon>Bacteroidota</taxon>
        <taxon>Flavobacteriia</taxon>
        <taxon>Flavobacteriales</taxon>
        <taxon>Flavobacteriaceae</taxon>
    </lineage>
</organism>
<name>A0A8J6Q9Y2_9FLAO</name>
<accession>A0A8J6Q9Y2</accession>